<accession>A0A1E3QZ74</accession>
<dbReference type="Proteomes" id="UP000094336">
    <property type="component" value="Unassembled WGS sequence"/>
</dbReference>
<dbReference type="GeneID" id="30150553"/>
<keyword evidence="2" id="KW-1185">Reference proteome</keyword>
<organism evidence="1 2">
    <name type="scientific">Babjeviella inositovora NRRL Y-12698</name>
    <dbReference type="NCBI Taxonomy" id="984486"/>
    <lineage>
        <taxon>Eukaryota</taxon>
        <taxon>Fungi</taxon>
        <taxon>Dikarya</taxon>
        <taxon>Ascomycota</taxon>
        <taxon>Saccharomycotina</taxon>
        <taxon>Pichiomycetes</taxon>
        <taxon>Serinales incertae sedis</taxon>
        <taxon>Babjeviella</taxon>
    </lineage>
</organism>
<protein>
    <submittedName>
        <fullName evidence="1">Uncharacterized protein</fullName>
    </submittedName>
</protein>
<proteinExistence type="predicted"/>
<gene>
    <name evidence="1" type="ORF">BABINDRAFT_79062</name>
</gene>
<sequence length="56" mass="6212">MDNILEVAFRFSQLPVSFYPIDSIDANIRVSYGVNSGRAVNENAKGDLKVPEKVRA</sequence>
<name>A0A1E3QZ74_9ASCO</name>
<evidence type="ECO:0000313" key="1">
    <source>
        <dbReference type="EMBL" id="ODQ82973.1"/>
    </source>
</evidence>
<reference evidence="2" key="1">
    <citation type="submission" date="2016-05" db="EMBL/GenBank/DDBJ databases">
        <title>Comparative genomics of biotechnologically important yeasts.</title>
        <authorList>
            <consortium name="DOE Joint Genome Institute"/>
            <person name="Riley R."/>
            <person name="Haridas S."/>
            <person name="Wolfe K.H."/>
            <person name="Lopes M.R."/>
            <person name="Hittinger C.T."/>
            <person name="Goker M."/>
            <person name="Salamov A."/>
            <person name="Wisecaver J."/>
            <person name="Long T.M."/>
            <person name="Aerts A.L."/>
            <person name="Barry K."/>
            <person name="Choi C."/>
            <person name="Clum A."/>
            <person name="Coughlan A.Y."/>
            <person name="Deshpande S."/>
            <person name="Douglass A.P."/>
            <person name="Hanson S.J."/>
            <person name="Klenk H.-P."/>
            <person name="Labutti K."/>
            <person name="Lapidus A."/>
            <person name="Lindquist E."/>
            <person name="Lipzen A."/>
            <person name="Meier-Kolthoff J.P."/>
            <person name="Ohm R.A."/>
            <person name="Otillar R.P."/>
            <person name="Pangilinan J."/>
            <person name="Peng Y."/>
            <person name="Rokas A."/>
            <person name="Rosa C.A."/>
            <person name="Scheuner C."/>
            <person name="Sibirny A.A."/>
            <person name="Slot J.C."/>
            <person name="Stielow J.B."/>
            <person name="Sun H."/>
            <person name="Kurtzman C.P."/>
            <person name="Blackwell M."/>
            <person name="Grigoriev I.V."/>
            <person name="Jeffries T.W."/>
        </authorList>
    </citation>
    <scope>NUCLEOTIDE SEQUENCE [LARGE SCALE GENOMIC DNA]</scope>
    <source>
        <strain evidence="2">NRRL Y-12698</strain>
    </source>
</reference>
<evidence type="ECO:0000313" key="2">
    <source>
        <dbReference type="Proteomes" id="UP000094336"/>
    </source>
</evidence>
<dbReference type="EMBL" id="KV454426">
    <property type="protein sequence ID" value="ODQ82973.1"/>
    <property type="molecule type" value="Genomic_DNA"/>
</dbReference>
<dbReference type="AlphaFoldDB" id="A0A1E3QZ74"/>
<dbReference type="RefSeq" id="XP_018988301.1">
    <property type="nucleotide sequence ID" value="XM_019132700.1"/>
</dbReference>